<reference evidence="1" key="3">
    <citation type="submission" date="2015-02" db="UniProtKB">
        <authorList>
            <consortium name="EnsemblProtists"/>
        </authorList>
    </citation>
    <scope>IDENTIFICATION</scope>
    <source>
        <strain evidence="1">DAOM BR144</strain>
    </source>
</reference>
<dbReference type="AlphaFoldDB" id="K3X5C5"/>
<dbReference type="Proteomes" id="UP000019132">
    <property type="component" value="Unassembled WGS sequence"/>
</dbReference>
<name>K3X5C5_GLOUD</name>
<dbReference type="VEuPathDB" id="FungiDB:PYU1_G012398"/>
<keyword evidence="2" id="KW-1185">Reference proteome</keyword>
<organism evidence="1 2">
    <name type="scientific">Globisporangium ultimum (strain ATCC 200006 / CBS 805.95 / DAOM BR144)</name>
    <name type="common">Pythium ultimum</name>
    <dbReference type="NCBI Taxonomy" id="431595"/>
    <lineage>
        <taxon>Eukaryota</taxon>
        <taxon>Sar</taxon>
        <taxon>Stramenopiles</taxon>
        <taxon>Oomycota</taxon>
        <taxon>Peronosporomycetes</taxon>
        <taxon>Pythiales</taxon>
        <taxon>Pythiaceae</taxon>
        <taxon>Globisporangium</taxon>
    </lineage>
</organism>
<protein>
    <submittedName>
        <fullName evidence="1">Uncharacterized protein</fullName>
    </submittedName>
</protein>
<reference evidence="2" key="2">
    <citation type="submission" date="2010-04" db="EMBL/GenBank/DDBJ databases">
        <authorList>
            <person name="Buell R."/>
            <person name="Hamilton J."/>
            <person name="Hostetler J."/>
        </authorList>
    </citation>
    <scope>NUCLEOTIDE SEQUENCE [LARGE SCALE GENOMIC DNA]</scope>
    <source>
        <strain evidence="2">DAOM:BR144</strain>
    </source>
</reference>
<proteinExistence type="predicted"/>
<evidence type="ECO:0000313" key="2">
    <source>
        <dbReference type="Proteomes" id="UP000019132"/>
    </source>
</evidence>
<evidence type="ECO:0000313" key="1">
    <source>
        <dbReference type="EnsemblProtists" id="PYU1_T012424"/>
    </source>
</evidence>
<dbReference type="HOGENOM" id="CLU_1727128_0_0_1"/>
<sequence>DSGELLQDEIVKPDSVIPHATLTDYAQATCFTLCFYNCLSVQQPSEADDFQRDLTSLSDSELQLELKLKLRVFASVWTTSYKFILRSSSLAPLDVLAAKLRDQEEEISSLRMALVERLMRGPELLKTSYSAPSLMLLNKFKSVETSWCICEV</sequence>
<accession>K3X5C5</accession>
<dbReference type="InParanoid" id="K3X5C5"/>
<dbReference type="EMBL" id="GL376610">
    <property type="status" value="NOT_ANNOTATED_CDS"/>
    <property type="molecule type" value="Genomic_DNA"/>
</dbReference>
<reference evidence="2" key="1">
    <citation type="journal article" date="2010" name="Genome Biol.">
        <title>Genome sequence of the necrotrophic plant pathogen Pythium ultimum reveals original pathogenicity mechanisms and effector repertoire.</title>
        <authorList>
            <person name="Levesque C.A."/>
            <person name="Brouwer H."/>
            <person name="Cano L."/>
            <person name="Hamilton J.P."/>
            <person name="Holt C."/>
            <person name="Huitema E."/>
            <person name="Raffaele S."/>
            <person name="Robideau G.P."/>
            <person name="Thines M."/>
            <person name="Win J."/>
            <person name="Zerillo M.M."/>
            <person name="Beakes G.W."/>
            <person name="Boore J.L."/>
            <person name="Busam D."/>
            <person name="Dumas B."/>
            <person name="Ferriera S."/>
            <person name="Fuerstenberg S.I."/>
            <person name="Gachon C.M."/>
            <person name="Gaulin E."/>
            <person name="Govers F."/>
            <person name="Grenville-Briggs L."/>
            <person name="Horner N."/>
            <person name="Hostetler J."/>
            <person name="Jiang R.H."/>
            <person name="Johnson J."/>
            <person name="Krajaejun T."/>
            <person name="Lin H."/>
            <person name="Meijer H.J."/>
            <person name="Moore B."/>
            <person name="Morris P."/>
            <person name="Phuntmart V."/>
            <person name="Puiu D."/>
            <person name="Shetty J."/>
            <person name="Stajich J.E."/>
            <person name="Tripathy S."/>
            <person name="Wawra S."/>
            <person name="van West P."/>
            <person name="Whitty B.R."/>
            <person name="Coutinho P.M."/>
            <person name="Henrissat B."/>
            <person name="Martin F."/>
            <person name="Thomas P.D."/>
            <person name="Tyler B.M."/>
            <person name="De Vries R.P."/>
            <person name="Kamoun S."/>
            <person name="Yandell M."/>
            <person name="Tisserat N."/>
            <person name="Buell C.R."/>
        </authorList>
    </citation>
    <scope>NUCLEOTIDE SEQUENCE</scope>
    <source>
        <strain evidence="2">DAOM:BR144</strain>
    </source>
</reference>
<dbReference type="EnsemblProtists" id="PYU1_T012424">
    <property type="protein sequence ID" value="PYU1_T012424"/>
    <property type="gene ID" value="PYU1_G012398"/>
</dbReference>